<dbReference type="OMA" id="SHMLEYA"/>
<sequence>MVRPGFREELSNEPFIPSNPQPESRTSRSSRKSTEVENKTAPRHCTIFHKTDWALEILSSIFSVLCLIGIAILLSYIQGRRLSSWTLAVSPNAFISVLSTASNAFLILPVSECISQLKWWHLLRSKRTNRLEDLQLFDNASRGPLGSVKFFWRLPTKSMLPYIGCIVTVAAIAISPMIQQILQFESKRTQIDGAFATVRTSQVYDYGSQWDSTMDGMTFQTTRDGQMHAAVAVALYSDIRLPGLTCPTGSCDYEPYGSFAVTSQCDDVSSTTTSDCKTSNSSYGESCTFTTPSGYNISAHTSFSAHTGFTYTKINTTEDALGTASDSRADDIFTVGLVRFQGSQTDETWKDGMEAYECVFRYCAKQYTDWSVVNGSVIAGQEQAYTVNLTTQGPDIGYTVLDEENYPFNGSFSIWYQDLANMHTILADAFEPAGTSTLNVINSLYVADDIPQLMANVSSAMSYRMMYGPNSTETLFPAYEEATFMEVYWLWLILPALLVLASVLLLMVVVLVTHREKQLIWKSSLTPFLMSETSWPLMTAAQRPLWTKTGLDSRTAVIANHLTK</sequence>
<dbReference type="EMBL" id="KI912114">
    <property type="protein sequence ID" value="ETS79057.1"/>
    <property type="molecule type" value="Genomic_DNA"/>
</dbReference>
<evidence type="ECO:0000256" key="1">
    <source>
        <dbReference type="SAM" id="MobiDB-lite"/>
    </source>
</evidence>
<name>W3X0Y7_PESFW</name>
<dbReference type="GeneID" id="19273923"/>
<dbReference type="eggNOG" id="ENOG502SNDZ">
    <property type="taxonomic scope" value="Eukaryota"/>
</dbReference>
<feature type="transmembrane region" description="Helical" evidence="2">
    <location>
        <begin position="89"/>
        <end position="108"/>
    </location>
</feature>
<keyword evidence="2" id="KW-1133">Transmembrane helix</keyword>
<feature type="region of interest" description="Disordered" evidence="1">
    <location>
        <begin position="1"/>
        <end position="38"/>
    </location>
</feature>
<feature type="transmembrane region" description="Helical" evidence="2">
    <location>
        <begin position="488"/>
        <end position="512"/>
    </location>
</feature>
<gene>
    <name evidence="3" type="ORF">PFICI_08910</name>
</gene>
<feature type="transmembrane region" description="Helical" evidence="2">
    <location>
        <begin position="159"/>
        <end position="178"/>
    </location>
</feature>
<keyword evidence="2" id="KW-0472">Membrane</keyword>
<dbReference type="PANTHER" id="PTHR35394">
    <property type="entry name" value="DUF3176 DOMAIN-CONTAINING PROTEIN"/>
    <property type="match status" value="1"/>
</dbReference>
<organism evidence="3 4">
    <name type="scientific">Pestalotiopsis fici (strain W106-1 / CGMCC3.15140)</name>
    <dbReference type="NCBI Taxonomy" id="1229662"/>
    <lineage>
        <taxon>Eukaryota</taxon>
        <taxon>Fungi</taxon>
        <taxon>Dikarya</taxon>
        <taxon>Ascomycota</taxon>
        <taxon>Pezizomycotina</taxon>
        <taxon>Sordariomycetes</taxon>
        <taxon>Xylariomycetidae</taxon>
        <taxon>Amphisphaeriales</taxon>
        <taxon>Sporocadaceae</taxon>
        <taxon>Pestalotiopsis</taxon>
    </lineage>
</organism>
<keyword evidence="2" id="KW-0812">Transmembrane</keyword>
<dbReference type="AlphaFoldDB" id="W3X0Y7"/>
<dbReference type="Proteomes" id="UP000030651">
    <property type="component" value="Unassembled WGS sequence"/>
</dbReference>
<dbReference type="OrthoDB" id="5376804at2759"/>
<feature type="transmembrane region" description="Helical" evidence="2">
    <location>
        <begin position="53"/>
        <end position="77"/>
    </location>
</feature>
<accession>W3X0Y7</accession>
<evidence type="ECO:0000256" key="2">
    <source>
        <dbReference type="SAM" id="Phobius"/>
    </source>
</evidence>
<dbReference type="HOGENOM" id="CLU_015092_4_1_1"/>
<protein>
    <submittedName>
        <fullName evidence="3">Uncharacterized protein</fullName>
    </submittedName>
</protein>
<dbReference type="RefSeq" id="XP_007835682.1">
    <property type="nucleotide sequence ID" value="XM_007837491.1"/>
</dbReference>
<dbReference type="PANTHER" id="PTHR35394:SF5">
    <property type="entry name" value="DUF3176 DOMAIN-CONTAINING PROTEIN"/>
    <property type="match status" value="1"/>
</dbReference>
<proteinExistence type="predicted"/>
<evidence type="ECO:0000313" key="4">
    <source>
        <dbReference type="Proteomes" id="UP000030651"/>
    </source>
</evidence>
<dbReference type="KEGG" id="pfy:PFICI_08910"/>
<dbReference type="Pfam" id="PF11374">
    <property type="entry name" value="DUF3176"/>
    <property type="match status" value="1"/>
</dbReference>
<evidence type="ECO:0000313" key="3">
    <source>
        <dbReference type="EMBL" id="ETS79057.1"/>
    </source>
</evidence>
<keyword evidence="4" id="KW-1185">Reference proteome</keyword>
<feature type="compositionally biased region" description="Basic and acidic residues" evidence="1">
    <location>
        <begin position="1"/>
        <end position="10"/>
    </location>
</feature>
<dbReference type="InParanoid" id="W3X0Y7"/>
<dbReference type="InterPro" id="IPR021514">
    <property type="entry name" value="DUF3176"/>
</dbReference>
<reference evidence="4" key="1">
    <citation type="journal article" date="2015" name="BMC Genomics">
        <title>Genomic and transcriptomic analysis of the endophytic fungus Pestalotiopsis fici reveals its lifestyle and high potential for synthesis of natural products.</title>
        <authorList>
            <person name="Wang X."/>
            <person name="Zhang X."/>
            <person name="Liu L."/>
            <person name="Xiang M."/>
            <person name="Wang W."/>
            <person name="Sun X."/>
            <person name="Che Y."/>
            <person name="Guo L."/>
            <person name="Liu G."/>
            <person name="Guo L."/>
            <person name="Wang C."/>
            <person name="Yin W.B."/>
            <person name="Stadler M."/>
            <person name="Zhang X."/>
            <person name="Liu X."/>
        </authorList>
    </citation>
    <scope>NUCLEOTIDE SEQUENCE [LARGE SCALE GENOMIC DNA]</scope>
    <source>
        <strain evidence="4">W106-1 / CGMCC3.15140</strain>
    </source>
</reference>